<evidence type="ECO:0000313" key="6">
    <source>
        <dbReference type="Proteomes" id="UP000214646"/>
    </source>
</evidence>
<keyword evidence="2" id="KW-0378">Hydrolase</keyword>
<reference evidence="6" key="1">
    <citation type="submission" date="2017-06" db="EMBL/GenBank/DDBJ databases">
        <title>Genome analysis of Fimbriiglobus ruber SP5, the first member of the order Planctomycetales with confirmed chitinolytic capability.</title>
        <authorList>
            <person name="Ravin N.V."/>
            <person name="Rakitin A.L."/>
            <person name="Ivanova A.A."/>
            <person name="Beletsky A.V."/>
            <person name="Kulichevskaya I.S."/>
            <person name="Mardanov A.V."/>
            <person name="Dedysh S.N."/>
        </authorList>
    </citation>
    <scope>NUCLEOTIDE SEQUENCE [LARGE SCALE GENOMIC DNA]</scope>
    <source>
        <strain evidence="6">SP5</strain>
    </source>
</reference>
<dbReference type="InterPro" id="IPR013830">
    <property type="entry name" value="SGNH_hydro"/>
</dbReference>
<dbReference type="AlphaFoldDB" id="A0A225E002"/>
<dbReference type="Proteomes" id="UP000214646">
    <property type="component" value="Unassembled WGS sequence"/>
</dbReference>
<organism evidence="5 6">
    <name type="scientific">Fimbriiglobus ruber</name>
    <dbReference type="NCBI Taxonomy" id="1908690"/>
    <lineage>
        <taxon>Bacteria</taxon>
        <taxon>Pseudomonadati</taxon>
        <taxon>Planctomycetota</taxon>
        <taxon>Planctomycetia</taxon>
        <taxon>Gemmatales</taxon>
        <taxon>Gemmataceae</taxon>
        <taxon>Fimbriiglobus</taxon>
    </lineage>
</organism>
<sequence>MRAFITIAALMLLTTSGPAADDPAAKVPTLLIVGDSTVKNGTKGQRGWGDPVIALFDKTRIKIENHAIGGRSSRTFITEGRWDKILAAGKPGDFVLIQMGHNDGGPLDDAARARGSIRGTGEETKEIDNPITKKKEVVHTYGWYLRKYVADARAKGMTPILVSPIPHCPREQVQKGAVERSNYVVWSEEVAKAEKVPFLHLNRLVMSRYAEMTPADVKAKYFTPGTDNTHTNPAGAELNAKCVAEGVRELKDCILKDYLLSEKK</sequence>
<comment type="caution">
    <text evidence="5">The sequence shown here is derived from an EMBL/GenBank/DDBJ whole genome shotgun (WGS) entry which is preliminary data.</text>
</comment>
<feature type="chain" id="PRO_5012488603" evidence="3">
    <location>
        <begin position="20"/>
        <end position="264"/>
    </location>
</feature>
<dbReference type="PANTHER" id="PTHR43695">
    <property type="entry name" value="PUTATIVE (AFU_ORTHOLOGUE AFUA_2G17250)-RELATED"/>
    <property type="match status" value="1"/>
</dbReference>
<dbReference type="EMBL" id="NIDE01000004">
    <property type="protein sequence ID" value="OWK43336.1"/>
    <property type="molecule type" value="Genomic_DNA"/>
</dbReference>
<keyword evidence="6" id="KW-1185">Reference proteome</keyword>
<evidence type="ECO:0000313" key="5">
    <source>
        <dbReference type="EMBL" id="OWK43336.1"/>
    </source>
</evidence>
<comment type="similarity">
    <text evidence="1">Belongs to the 'GDSL' lipolytic enzyme family.</text>
</comment>
<name>A0A225E002_9BACT</name>
<dbReference type="GO" id="GO:0016788">
    <property type="term" value="F:hydrolase activity, acting on ester bonds"/>
    <property type="evidence" value="ECO:0007669"/>
    <property type="project" value="UniProtKB-ARBA"/>
</dbReference>
<evidence type="ECO:0000256" key="1">
    <source>
        <dbReference type="ARBA" id="ARBA00008668"/>
    </source>
</evidence>
<dbReference type="SUPFAM" id="SSF52266">
    <property type="entry name" value="SGNH hydrolase"/>
    <property type="match status" value="1"/>
</dbReference>
<gene>
    <name evidence="5" type="ORF">FRUB_02935</name>
</gene>
<dbReference type="Gene3D" id="3.40.50.1110">
    <property type="entry name" value="SGNH hydrolase"/>
    <property type="match status" value="1"/>
</dbReference>
<dbReference type="CDD" id="cd01821">
    <property type="entry name" value="Rhamnogalacturan_acetylesterase_like"/>
    <property type="match status" value="1"/>
</dbReference>
<dbReference type="OrthoDB" id="9807041at2"/>
<dbReference type="InterPro" id="IPR036514">
    <property type="entry name" value="SGNH_hydro_sf"/>
</dbReference>
<dbReference type="RefSeq" id="WP_088254192.1">
    <property type="nucleotide sequence ID" value="NZ_NIDE01000004.1"/>
</dbReference>
<dbReference type="Pfam" id="PF13472">
    <property type="entry name" value="Lipase_GDSL_2"/>
    <property type="match status" value="1"/>
</dbReference>
<evidence type="ECO:0000256" key="3">
    <source>
        <dbReference type="SAM" id="SignalP"/>
    </source>
</evidence>
<dbReference type="InterPro" id="IPR037459">
    <property type="entry name" value="RhgT-like"/>
</dbReference>
<feature type="signal peptide" evidence="3">
    <location>
        <begin position="1"/>
        <end position="19"/>
    </location>
</feature>
<proteinExistence type="inferred from homology"/>
<evidence type="ECO:0000259" key="4">
    <source>
        <dbReference type="Pfam" id="PF13472"/>
    </source>
</evidence>
<evidence type="ECO:0000256" key="2">
    <source>
        <dbReference type="ARBA" id="ARBA00022801"/>
    </source>
</evidence>
<feature type="domain" description="SGNH hydrolase-type esterase" evidence="4">
    <location>
        <begin position="33"/>
        <end position="237"/>
    </location>
</feature>
<dbReference type="PANTHER" id="PTHR43695:SF1">
    <property type="entry name" value="RHAMNOGALACTURONAN ACETYLESTERASE"/>
    <property type="match status" value="1"/>
</dbReference>
<keyword evidence="3" id="KW-0732">Signal</keyword>
<protein>
    <submittedName>
        <fullName evidence="5">Rhamnogalacturonan acetylesterase</fullName>
    </submittedName>
</protein>
<accession>A0A225E002</accession>